<dbReference type="SUPFAM" id="SSF57850">
    <property type="entry name" value="RING/U-box"/>
    <property type="match status" value="1"/>
</dbReference>
<dbReference type="GO" id="GO:0008270">
    <property type="term" value="F:zinc ion binding"/>
    <property type="evidence" value="ECO:0007669"/>
    <property type="project" value="UniProtKB-KW"/>
</dbReference>
<dbReference type="InterPro" id="IPR001841">
    <property type="entry name" value="Znf_RING"/>
</dbReference>
<dbReference type="AlphaFoldDB" id="A0AAD7W9N9"/>
<evidence type="ECO:0000256" key="3">
    <source>
        <dbReference type="ARBA" id="ARBA00022833"/>
    </source>
</evidence>
<evidence type="ECO:0000313" key="9">
    <source>
        <dbReference type="EMBL" id="KAJ8389037.1"/>
    </source>
</evidence>
<dbReference type="Proteomes" id="UP001221898">
    <property type="component" value="Unassembled WGS sequence"/>
</dbReference>
<dbReference type="SMART" id="SM00184">
    <property type="entry name" value="RING"/>
    <property type="match status" value="1"/>
</dbReference>
<proteinExistence type="predicted"/>
<dbReference type="Pfam" id="PF15227">
    <property type="entry name" value="zf-C3HC4_4"/>
    <property type="match status" value="1"/>
</dbReference>
<dbReference type="Gene3D" id="4.10.830.40">
    <property type="match status" value="1"/>
</dbReference>
<evidence type="ECO:0000256" key="1">
    <source>
        <dbReference type="ARBA" id="ARBA00022723"/>
    </source>
</evidence>
<dbReference type="PROSITE" id="PS50089">
    <property type="entry name" value="ZF_RING_2"/>
    <property type="match status" value="1"/>
</dbReference>
<feature type="coiled-coil region" evidence="5">
    <location>
        <begin position="197"/>
        <end position="231"/>
    </location>
</feature>
<protein>
    <recommendedName>
        <fullName evidence="11">E3 ubiquitin/ISG15 ligase TRIM25-like</fullName>
    </recommendedName>
</protein>
<dbReference type="PROSITE" id="PS00518">
    <property type="entry name" value="ZF_RING_1"/>
    <property type="match status" value="1"/>
</dbReference>
<gene>
    <name evidence="9" type="ORF">AAFF_G00124340</name>
</gene>
<evidence type="ECO:0000256" key="2">
    <source>
        <dbReference type="ARBA" id="ARBA00022771"/>
    </source>
</evidence>
<keyword evidence="2 4" id="KW-0863">Zinc-finger</keyword>
<evidence type="ECO:0000313" key="10">
    <source>
        <dbReference type="Proteomes" id="UP001221898"/>
    </source>
</evidence>
<name>A0AAD7W9N9_9TELE</name>
<organism evidence="9 10">
    <name type="scientific">Aldrovandia affinis</name>
    <dbReference type="NCBI Taxonomy" id="143900"/>
    <lineage>
        <taxon>Eukaryota</taxon>
        <taxon>Metazoa</taxon>
        <taxon>Chordata</taxon>
        <taxon>Craniata</taxon>
        <taxon>Vertebrata</taxon>
        <taxon>Euteleostomi</taxon>
        <taxon>Actinopterygii</taxon>
        <taxon>Neopterygii</taxon>
        <taxon>Teleostei</taxon>
        <taxon>Notacanthiformes</taxon>
        <taxon>Halosauridae</taxon>
        <taxon>Aldrovandia</taxon>
    </lineage>
</organism>
<comment type="caution">
    <text evidence="9">The sequence shown here is derived from an EMBL/GenBank/DDBJ whole genome shotgun (WGS) entry which is preliminary data.</text>
</comment>
<evidence type="ECO:0000259" key="8">
    <source>
        <dbReference type="PROSITE" id="PS50119"/>
    </source>
</evidence>
<feature type="domain" description="B box-type" evidence="8">
    <location>
        <begin position="149"/>
        <end position="189"/>
    </location>
</feature>
<dbReference type="PROSITE" id="PS50119">
    <property type="entry name" value="ZF_BBOX"/>
    <property type="match status" value="1"/>
</dbReference>
<evidence type="ECO:0000256" key="6">
    <source>
        <dbReference type="SAM" id="MobiDB-lite"/>
    </source>
</evidence>
<dbReference type="InterPro" id="IPR000315">
    <property type="entry name" value="Znf_B-box"/>
</dbReference>
<dbReference type="EMBL" id="JAINUG010000187">
    <property type="protein sequence ID" value="KAJ8389037.1"/>
    <property type="molecule type" value="Genomic_DNA"/>
</dbReference>
<evidence type="ECO:0000256" key="5">
    <source>
        <dbReference type="SAM" id="Coils"/>
    </source>
</evidence>
<dbReference type="SUPFAM" id="SSF57845">
    <property type="entry name" value="B-box zinc-binding domain"/>
    <property type="match status" value="1"/>
</dbReference>
<reference evidence="9" key="1">
    <citation type="journal article" date="2023" name="Science">
        <title>Genome structures resolve the early diversification of teleost fishes.</title>
        <authorList>
            <person name="Parey E."/>
            <person name="Louis A."/>
            <person name="Montfort J."/>
            <person name="Bouchez O."/>
            <person name="Roques C."/>
            <person name="Iampietro C."/>
            <person name="Lluch J."/>
            <person name="Castinel A."/>
            <person name="Donnadieu C."/>
            <person name="Desvignes T."/>
            <person name="Floi Bucao C."/>
            <person name="Jouanno E."/>
            <person name="Wen M."/>
            <person name="Mejri S."/>
            <person name="Dirks R."/>
            <person name="Jansen H."/>
            <person name="Henkel C."/>
            <person name="Chen W.J."/>
            <person name="Zahm M."/>
            <person name="Cabau C."/>
            <person name="Klopp C."/>
            <person name="Thompson A.W."/>
            <person name="Robinson-Rechavi M."/>
            <person name="Braasch I."/>
            <person name="Lecointre G."/>
            <person name="Bobe J."/>
            <person name="Postlethwait J.H."/>
            <person name="Berthelot C."/>
            <person name="Roest Crollius H."/>
            <person name="Guiguen Y."/>
        </authorList>
    </citation>
    <scope>NUCLEOTIDE SEQUENCE</scope>
    <source>
        <strain evidence="9">NC1722</strain>
    </source>
</reference>
<feature type="domain" description="RING-type" evidence="7">
    <location>
        <begin position="15"/>
        <end position="58"/>
    </location>
</feature>
<keyword evidence="3" id="KW-0862">Zinc</keyword>
<dbReference type="Pfam" id="PF25600">
    <property type="entry name" value="TRIM_CC"/>
    <property type="match status" value="1"/>
</dbReference>
<accession>A0AAD7W9N9</accession>
<dbReference type="InterPro" id="IPR058030">
    <property type="entry name" value="TRIM8/14/16/25/29/45/65_CC"/>
</dbReference>
<sequence>MAEASILVGQDQFSCPICLDLLKDPVTIPCGHSYCMGCIKGCWNQNDHTGVYSCPQCRQTFTPRPVLGRNTMLAEVVEKLKNTGLQATPAAHCYAGPEDVACDVCTGRKCKAVKSCLVCLASYCETHLKLHNELNPGKRHKLIDASGNLQESICSHHNKLLEIYCRTDQQCICLLCTMDEHRGHDTVSTAAERTEKQKQLGETQRKFQQRIQEIEKELQDLRQAVDSLMCSAQAAVEDSERIFTELIHSIERRRSEVNKLIRDQEKAEVSRAEGLLEQLEQKIAELKRRDAELEQLSHTEDHIHYLQTCQSLCAPPGPRDLPCITVNPHVSFEAVRKSVSELKERLEDIWKGEIVNISQSVKEVHIVEPRTRDDFLQYSCQLTLDTNTAHRDLHLSEGNREEAQGSKEKALSNLKTIDKGMKLPGEER</sequence>
<dbReference type="Pfam" id="PF00643">
    <property type="entry name" value="zf-B_box"/>
    <property type="match status" value="1"/>
</dbReference>
<evidence type="ECO:0000259" key="7">
    <source>
        <dbReference type="PROSITE" id="PS50089"/>
    </source>
</evidence>
<evidence type="ECO:0000256" key="4">
    <source>
        <dbReference type="PROSITE-ProRule" id="PRU00024"/>
    </source>
</evidence>
<keyword evidence="10" id="KW-1185">Reference proteome</keyword>
<dbReference type="PANTHER" id="PTHR25465:SF5">
    <property type="entry name" value="E3 UBIQUITIN_ISG15 LIGASE TRIM25-RELATED"/>
    <property type="match status" value="1"/>
</dbReference>
<dbReference type="InterPro" id="IPR051051">
    <property type="entry name" value="E3_ubiq-ligase_TRIM/RNF"/>
</dbReference>
<keyword evidence="5" id="KW-0175">Coiled coil</keyword>
<feature type="coiled-coil region" evidence="5">
    <location>
        <begin position="262"/>
        <end position="299"/>
    </location>
</feature>
<dbReference type="Gene3D" id="3.30.40.10">
    <property type="entry name" value="Zinc/RING finger domain, C3HC4 (zinc finger)"/>
    <property type="match status" value="1"/>
</dbReference>
<dbReference type="SMART" id="SM00336">
    <property type="entry name" value="BBOX"/>
    <property type="match status" value="1"/>
</dbReference>
<dbReference type="InterPro" id="IPR043136">
    <property type="entry name" value="B30.2/SPRY_sf"/>
</dbReference>
<evidence type="ECO:0008006" key="11">
    <source>
        <dbReference type="Google" id="ProtNLM"/>
    </source>
</evidence>
<dbReference type="InterPro" id="IPR013083">
    <property type="entry name" value="Znf_RING/FYVE/PHD"/>
</dbReference>
<feature type="region of interest" description="Disordered" evidence="6">
    <location>
        <begin position="397"/>
        <end position="428"/>
    </location>
</feature>
<keyword evidence="1" id="KW-0479">Metal-binding</keyword>
<dbReference type="PANTHER" id="PTHR25465">
    <property type="entry name" value="B-BOX DOMAIN CONTAINING"/>
    <property type="match status" value="1"/>
</dbReference>
<dbReference type="InterPro" id="IPR017907">
    <property type="entry name" value="Znf_RING_CS"/>
</dbReference>
<dbReference type="CDD" id="cd19769">
    <property type="entry name" value="Bbox2_TRIM16-like"/>
    <property type="match status" value="1"/>
</dbReference>
<dbReference type="Gene3D" id="2.60.120.920">
    <property type="match status" value="1"/>
</dbReference>
<dbReference type="Gene3D" id="3.30.160.60">
    <property type="entry name" value="Classic Zinc Finger"/>
    <property type="match status" value="1"/>
</dbReference>